<evidence type="ECO:0000313" key="2">
    <source>
        <dbReference type="EMBL" id="MBP2368505.1"/>
    </source>
</evidence>
<proteinExistence type="predicted"/>
<protein>
    <submittedName>
        <fullName evidence="2">Uncharacterized protein</fullName>
    </submittedName>
</protein>
<dbReference type="RefSeq" id="WP_210029758.1">
    <property type="nucleotide sequence ID" value="NZ_JAGINU010000001.1"/>
</dbReference>
<reference evidence="2 3" key="1">
    <citation type="submission" date="2021-03" db="EMBL/GenBank/DDBJ databases">
        <title>Sequencing the genomes of 1000 actinobacteria strains.</title>
        <authorList>
            <person name="Klenk H.-P."/>
        </authorList>
    </citation>
    <scope>NUCLEOTIDE SEQUENCE [LARGE SCALE GENOMIC DNA]</scope>
    <source>
        <strain evidence="2 3">DSM 45256</strain>
    </source>
</reference>
<feature type="compositionally biased region" description="Basic and acidic residues" evidence="1">
    <location>
        <begin position="1"/>
        <end position="13"/>
    </location>
</feature>
<gene>
    <name evidence="2" type="ORF">JOF36_004201</name>
</gene>
<organism evidence="2 3">
    <name type="scientific">Pseudonocardia parietis</name>
    <dbReference type="NCBI Taxonomy" id="570936"/>
    <lineage>
        <taxon>Bacteria</taxon>
        <taxon>Bacillati</taxon>
        <taxon>Actinomycetota</taxon>
        <taxon>Actinomycetes</taxon>
        <taxon>Pseudonocardiales</taxon>
        <taxon>Pseudonocardiaceae</taxon>
        <taxon>Pseudonocardia</taxon>
    </lineage>
</organism>
<dbReference type="Gene3D" id="1.10.8.1060">
    <property type="entry name" value="Corynebacterium glutamicum thioredoxin-dependent arsenate reductase, N-terminal domain"/>
    <property type="match status" value="1"/>
</dbReference>
<dbReference type="Proteomes" id="UP001519295">
    <property type="component" value="Unassembled WGS sequence"/>
</dbReference>
<keyword evidence="3" id="KW-1185">Reference proteome</keyword>
<feature type="region of interest" description="Disordered" evidence="1">
    <location>
        <begin position="1"/>
        <end position="23"/>
    </location>
</feature>
<sequence length="102" mass="10960">MSRPPDKHDKHEPPSGPELTSPSLADITYRLMTGFAGSVDRSTITRIVRTCHRDLRRAPARAGSDGAALPELIERRARENLAALIKTGSAGLKTAPGQFSSP</sequence>
<name>A0ABS4VX66_9PSEU</name>
<evidence type="ECO:0000256" key="1">
    <source>
        <dbReference type="SAM" id="MobiDB-lite"/>
    </source>
</evidence>
<evidence type="ECO:0000313" key="3">
    <source>
        <dbReference type="Proteomes" id="UP001519295"/>
    </source>
</evidence>
<comment type="caution">
    <text evidence="2">The sequence shown here is derived from an EMBL/GenBank/DDBJ whole genome shotgun (WGS) entry which is preliminary data.</text>
</comment>
<dbReference type="EMBL" id="JAGINU010000001">
    <property type="protein sequence ID" value="MBP2368505.1"/>
    <property type="molecule type" value="Genomic_DNA"/>
</dbReference>
<accession>A0ABS4VX66</accession>